<feature type="compositionally biased region" description="Basic and acidic residues" evidence="1">
    <location>
        <begin position="163"/>
        <end position="174"/>
    </location>
</feature>
<reference evidence="2 3" key="1">
    <citation type="journal article" date="2013" name="Proc. Natl. Acad. Sci. U.S.A.">
        <title>Genome of an arbuscular mycorrhizal fungus provides insight into the oldest plant symbiosis.</title>
        <authorList>
            <person name="Tisserant E."/>
            <person name="Malbreil M."/>
            <person name="Kuo A."/>
            <person name="Kohler A."/>
            <person name="Symeonidi A."/>
            <person name="Balestrini R."/>
            <person name="Charron P."/>
            <person name="Duensing N."/>
            <person name="Frei Dit Frey N."/>
            <person name="Gianinazzi-Pearson V."/>
            <person name="Gilbert L.B."/>
            <person name="Handa Y."/>
            <person name="Herr J.R."/>
            <person name="Hijri M."/>
            <person name="Koul R."/>
            <person name="Kawaguchi M."/>
            <person name="Krajinski F."/>
            <person name="Lammers P.J."/>
            <person name="Masclaux F.G."/>
            <person name="Murat C."/>
            <person name="Morin E."/>
            <person name="Ndikumana S."/>
            <person name="Pagni M."/>
            <person name="Petitpierre D."/>
            <person name="Requena N."/>
            <person name="Rosikiewicz P."/>
            <person name="Riley R."/>
            <person name="Saito K."/>
            <person name="San Clemente H."/>
            <person name="Shapiro H."/>
            <person name="van Tuinen D."/>
            <person name="Becard G."/>
            <person name="Bonfante P."/>
            <person name="Paszkowski U."/>
            <person name="Shachar-Hill Y.Y."/>
            <person name="Tuskan G.A."/>
            <person name="Young P.W."/>
            <person name="Sanders I.R."/>
            <person name="Henrissat B."/>
            <person name="Rensing S.A."/>
            <person name="Grigoriev I.V."/>
            <person name="Corradi N."/>
            <person name="Roux C."/>
            <person name="Martin F."/>
        </authorList>
    </citation>
    <scope>NUCLEOTIDE SEQUENCE [LARGE SCALE GENOMIC DNA]</scope>
    <source>
        <strain evidence="2 3">DAOM 197198</strain>
    </source>
</reference>
<feature type="compositionally biased region" description="Polar residues" evidence="1">
    <location>
        <begin position="92"/>
        <end position="103"/>
    </location>
</feature>
<dbReference type="AlphaFoldDB" id="A0A2P4P1G1"/>
<feature type="region of interest" description="Disordered" evidence="1">
    <location>
        <begin position="47"/>
        <end position="174"/>
    </location>
</feature>
<organism evidence="2 3">
    <name type="scientific">Rhizophagus irregularis (strain DAOM 181602 / DAOM 197198 / MUCL 43194)</name>
    <name type="common">Arbuscular mycorrhizal fungus</name>
    <name type="synonym">Glomus intraradices</name>
    <dbReference type="NCBI Taxonomy" id="747089"/>
    <lineage>
        <taxon>Eukaryota</taxon>
        <taxon>Fungi</taxon>
        <taxon>Fungi incertae sedis</taxon>
        <taxon>Mucoromycota</taxon>
        <taxon>Glomeromycotina</taxon>
        <taxon>Glomeromycetes</taxon>
        <taxon>Glomerales</taxon>
        <taxon>Glomeraceae</taxon>
        <taxon>Rhizophagus</taxon>
    </lineage>
</organism>
<gene>
    <name evidence="2" type="ORF">GLOIN_2v1789394</name>
</gene>
<evidence type="ECO:0000313" key="3">
    <source>
        <dbReference type="Proteomes" id="UP000018888"/>
    </source>
</evidence>
<comment type="caution">
    <text evidence="2">The sequence shown here is derived from an EMBL/GenBank/DDBJ whole genome shotgun (WGS) entry which is preliminary data.</text>
</comment>
<keyword evidence="3" id="KW-1185">Reference proteome</keyword>
<sequence length="246" mass="28942">MDFPRCQSLFFYNPAYEFTGQKLRNLISLIFKFFDGFVRFKQFSYSKPNETTDSDERVAIRSPVHSPDNNNNNMDFQYDHKDDLSFQDINDDNNAYGSINPQDYNDEMIFSQDNVNSSDTEEEEESDNEYNYEEKEEKEDNNENNDEEEEKEGNNDDNNNQVEEEHNNDEEKRSAFGWASEVQKLQRFVSSAVRVGFRSTETPKICSAVWVTSEEWKKPSFVRRLGFGWASEKRKPKGKDCLLYTS</sequence>
<protein>
    <submittedName>
        <fullName evidence="2">Uncharacterized protein</fullName>
    </submittedName>
</protein>
<dbReference type="Proteomes" id="UP000018888">
    <property type="component" value="Unassembled WGS sequence"/>
</dbReference>
<name>A0A2P4P1G1_RHIID</name>
<proteinExistence type="predicted"/>
<feature type="compositionally biased region" description="Acidic residues" evidence="1">
    <location>
        <begin position="119"/>
        <end position="151"/>
    </location>
</feature>
<accession>A0A2P4P1G1</accession>
<dbReference type="EMBL" id="AUPC02000464">
    <property type="protein sequence ID" value="POG59229.1"/>
    <property type="molecule type" value="Genomic_DNA"/>
</dbReference>
<reference evidence="2 3" key="2">
    <citation type="journal article" date="2018" name="New Phytol.">
        <title>High intraspecific genome diversity in the model arbuscular mycorrhizal symbiont Rhizophagus irregularis.</title>
        <authorList>
            <person name="Chen E.C.H."/>
            <person name="Morin E."/>
            <person name="Beaudet D."/>
            <person name="Noel J."/>
            <person name="Yildirir G."/>
            <person name="Ndikumana S."/>
            <person name="Charron P."/>
            <person name="St-Onge C."/>
            <person name="Giorgi J."/>
            <person name="Kruger M."/>
            <person name="Marton T."/>
            <person name="Ropars J."/>
            <person name="Grigoriev I.V."/>
            <person name="Hainaut M."/>
            <person name="Henrissat B."/>
            <person name="Roux C."/>
            <person name="Martin F."/>
            <person name="Corradi N."/>
        </authorList>
    </citation>
    <scope>NUCLEOTIDE SEQUENCE [LARGE SCALE GENOMIC DNA]</scope>
    <source>
        <strain evidence="2 3">DAOM 197198</strain>
    </source>
</reference>
<evidence type="ECO:0000313" key="2">
    <source>
        <dbReference type="EMBL" id="POG59229.1"/>
    </source>
</evidence>
<evidence type="ECO:0000256" key="1">
    <source>
        <dbReference type="SAM" id="MobiDB-lite"/>
    </source>
</evidence>